<name>A0ABQ5LQ82_9RHOB</name>
<dbReference type="Proteomes" id="UP001144205">
    <property type="component" value="Unassembled WGS sequence"/>
</dbReference>
<evidence type="ECO:0000313" key="3">
    <source>
        <dbReference type="Proteomes" id="UP001144205"/>
    </source>
</evidence>
<protein>
    <recommendedName>
        <fullName evidence="4">Pilus assembly protein</fullName>
    </recommendedName>
</protein>
<keyword evidence="3" id="KW-1185">Reference proteome</keyword>
<keyword evidence="1" id="KW-0472">Membrane</keyword>
<feature type="transmembrane region" description="Helical" evidence="1">
    <location>
        <begin position="26"/>
        <end position="44"/>
    </location>
</feature>
<dbReference type="EMBL" id="BROH01000002">
    <property type="protein sequence ID" value="GKY87165.1"/>
    <property type="molecule type" value="Genomic_DNA"/>
</dbReference>
<dbReference type="RefSeq" id="WP_281841158.1">
    <property type="nucleotide sequence ID" value="NZ_BROH01000002.1"/>
</dbReference>
<evidence type="ECO:0000313" key="2">
    <source>
        <dbReference type="EMBL" id="GKY87165.1"/>
    </source>
</evidence>
<organism evidence="2 3">
    <name type="scientific">Sinisalibacter aestuarii</name>
    <dbReference type="NCBI Taxonomy" id="2949426"/>
    <lineage>
        <taxon>Bacteria</taxon>
        <taxon>Pseudomonadati</taxon>
        <taxon>Pseudomonadota</taxon>
        <taxon>Alphaproteobacteria</taxon>
        <taxon>Rhodobacterales</taxon>
        <taxon>Roseobacteraceae</taxon>
        <taxon>Sinisalibacter</taxon>
    </lineage>
</organism>
<keyword evidence="1" id="KW-0812">Transmembrane</keyword>
<accession>A0ABQ5LQ82</accession>
<evidence type="ECO:0008006" key="4">
    <source>
        <dbReference type="Google" id="ProtNLM"/>
    </source>
</evidence>
<keyword evidence="1" id="KW-1133">Transmembrane helix</keyword>
<evidence type="ECO:0000256" key="1">
    <source>
        <dbReference type="SAM" id="Phobius"/>
    </source>
</evidence>
<gene>
    <name evidence="2" type="ORF">STA1M1_10340</name>
</gene>
<sequence>MIDPKTAWTAVTKVFRDEDGAATVDWVVLTAAIALTGVGAGFYVTSTIPDLADRISS</sequence>
<comment type="caution">
    <text evidence="2">The sequence shown here is derived from an EMBL/GenBank/DDBJ whole genome shotgun (WGS) entry which is preliminary data.</text>
</comment>
<proteinExistence type="predicted"/>
<reference evidence="2" key="1">
    <citation type="journal article" date="2023" name="Int. J. Syst. Evol. Microbiol.">
        <title>Sinisalibacter aestuarii sp. nov., isolated from estuarine sediment of the Arakawa River.</title>
        <authorList>
            <person name="Arafat S.T."/>
            <person name="Hirano S."/>
            <person name="Sato A."/>
            <person name="Takeuchi K."/>
            <person name="Yasuda T."/>
            <person name="Terahara T."/>
            <person name="Hamada M."/>
            <person name="Kobayashi T."/>
        </authorList>
    </citation>
    <scope>NUCLEOTIDE SEQUENCE</scope>
    <source>
        <strain evidence="2">B-399</strain>
    </source>
</reference>